<dbReference type="GeneID" id="27724309"/>
<reference evidence="2 3" key="1">
    <citation type="journal article" date="2014" name="Genome Announc.">
        <title>Draft genome sequence of the pathogenic fungus Scedosporium apiospermum.</title>
        <authorList>
            <person name="Vandeputte P."/>
            <person name="Ghamrawi S."/>
            <person name="Rechenmann M."/>
            <person name="Iltis A."/>
            <person name="Giraud S."/>
            <person name="Fleury M."/>
            <person name="Thornton C."/>
            <person name="Delhaes L."/>
            <person name="Meyer W."/>
            <person name="Papon N."/>
            <person name="Bouchara J.P."/>
        </authorList>
    </citation>
    <scope>NUCLEOTIDE SEQUENCE [LARGE SCALE GENOMIC DNA]</scope>
    <source>
        <strain evidence="2 3">IHEM 14462</strain>
    </source>
</reference>
<keyword evidence="1" id="KW-0812">Transmembrane</keyword>
<sequence>MTSHSYKAHFHSAVAAAVGTAVIHAAHLAITEWTNRTKRPGKPSANWPWRVTLSMFVVLAFTLIIFCAVKESDVGVTILDAVSVAHVVVVEHYIVSVLTDAPIDSNPKRCYRLATALQIIFAGFGLWQLSQGFGLYYDAPLISRAMFASIATYLAFHMRQSKAHMYLMAAWSIYAIVSTFTSLAILIVNVVYWTRGREHLENHALAQCVLGWLDSVVMVAAPWVFKRIVGQAAMNHGTTTTNGTLTRNQRGSVASTIGGESVISTPSSARISDGTLVDLEGRDVIVLFGKDRSTSDLKGFEDGAKKVGNGSADGNV</sequence>
<evidence type="ECO:0000256" key="1">
    <source>
        <dbReference type="SAM" id="Phobius"/>
    </source>
</evidence>
<keyword evidence="1" id="KW-1133">Transmembrane helix</keyword>
<dbReference type="KEGG" id="sapo:SAPIO_CDS5237"/>
<organism evidence="2 3">
    <name type="scientific">Pseudallescheria apiosperma</name>
    <name type="common">Scedosporium apiospermum</name>
    <dbReference type="NCBI Taxonomy" id="563466"/>
    <lineage>
        <taxon>Eukaryota</taxon>
        <taxon>Fungi</taxon>
        <taxon>Dikarya</taxon>
        <taxon>Ascomycota</taxon>
        <taxon>Pezizomycotina</taxon>
        <taxon>Sordariomycetes</taxon>
        <taxon>Hypocreomycetidae</taxon>
        <taxon>Microascales</taxon>
        <taxon>Microascaceae</taxon>
        <taxon>Scedosporium</taxon>
    </lineage>
</organism>
<feature type="transmembrane region" description="Helical" evidence="1">
    <location>
        <begin position="135"/>
        <end position="156"/>
    </location>
</feature>
<feature type="transmembrane region" description="Helical" evidence="1">
    <location>
        <begin position="110"/>
        <end position="129"/>
    </location>
</feature>
<feature type="transmembrane region" description="Helical" evidence="1">
    <location>
        <begin position="12"/>
        <end position="30"/>
    </location>
</feature>
<proteinExistence type="predicted"/>
<dbReference type="AlphaFoldDB" id="A0A084G657"/>
<dbReference type="RefSeq" id="XP_016642618.1">
    <property type="nucleotide sequence ID" value="XM_016787603.1"/>
</dbReference>
<dbReference type="HOGENOM" id="CLU_880426_0_0_1"/>
<evidence type="ECO:0000313" key="2">
    <source>
        <dbReference type="EMBL" id="KEZ42819.1"/>
    </source>
</evidence>
<feature type="transmembrane region" description="Helical" evidence="1">
    <location>
        <begin position="75"/>
        <end position="98"/>
    </location>
</feature>
<feature type="transmembrane region" description="Helical" evidence="1">
    <location>
        <begin position="204"/>
        <end position="225"/>
    </location>
</feature>
<accession>A0A084G657</accession>
<dbReference type="VEuPathDB" id="FungiDB:SAPIO_CDS5237"/>
<feature type="transmembrane region" description="Helical" evidence="1">
    <location>
        <begin position="51"/>
        <end position="69"/>
    </location>
</feature>
<evidence type="ECO:0000313" key="3">
    <source>
        <dbReference type="Proteomes" id="UP000028545"/>
    </source>
</evidence>
<name>A0A084G657_PSEDA</name>
<dbReference type="OrthoDB" id="5237723at2759"/>
<gene>
    <name evidence="2" type="ORF">SAPIO_CDS5237</name>
</gene>
<protein>
    <submittedName>
        <fullName evidence="2">Uncharacterized protein</fullName>
    </submittedName>
</protein>
<dbReference type="Proteomes" id="UP000028545">
    <property type="component" value="Unassembled WGS sequence"/>
</dbReference>
<feature type="transmembrane region" description="Helical" evidence="1">
    <location>
        <begin position="168"/>
        <end position="192"/>
    </location>
</feature>
<keyword evidence="3" id="KW-1185">Reference proteome</keyword>
<keyword evidence="1" id="KW-0472">Membrane</keyword>
<dbReference type="EMBL" id="JOWA01000098">
    <property type="protein sequence ID" value="KEZ42819.1"/>
    <property type="molecule type" value="Genomic_DNA"/>
</dbReference>
<comment type="caution">
    <text evidence="2">The sequence shown here is derived from an EMBL/GenBank/DDBJ whole genome shotgun (WGS) entry which is preliminary data.</text>
</comment>